<dbReference type="EMBL" id="KZ665471">
    <property type="protein sequence ID" value="PPR99542.1"/>
    <property type="molecule type" value="Genomic_DNA"/>
</dbReference>
<organism evidence="1 2">
    <name type="scientific">Gossypium barbadense</name>
    <name type="common">Sea Island cotton</name>
    <name type="synonym">Hibiscus barbadensis</name>
    <dbReference type="NCBI Taxonomy" id="3634"/>
    <lineage>
        <taxon>Eukaryota</taxon>
        <taxon>Viridiplantae</taxon>
        <taxon>Streptophyta</taxon>
        <taxon>Embryophyta</taxon>
        <taxon>Tracheophyta</taxon>
        <taxon>Spermatophyta</taxon>
        <taxon>Magnoliopsida</taxon>
        <taxon>eudicotyledons</taxon>
        <taxon>Gunneridae</taxon>
        <taxon>Pentapetalae</taxon>
        <taxon>rosids</taxon>
        <taxon>malvids</taxon>
        <taxon>Malvales</taxon>
        <taxon>Malvaceae</taxon>
        <taxon>Malvoideae</taxon>
        <taxon>Gossypium</taxon>
    </lineage>
</organism>
<dbReference type="Proteomes" id="UP000239757">
    <property type="component" value="Unassembled WGS sequence"/>
</dbReference>
<name>A0A2P5X885_GOSBA</name>
<gene>
    <name evidence="1" type="ORF">GOBAR_AA21108</name>
</gene>
<dbReference type="AlphaFoldDB" id="A0A2P5X885"/>
<accession>A0A2P5X885</accession>
<sequence length="119" mass="13688">MVEHRTKTQGVEMHCSCKSVLQVDAKLYLYYMNMIKIQESVQSGAASLVLDDSYLQPFSYGGWPIIPMEWNYAMQWNPSVSYTFNFDRNKEAKNNSTSQVEPNNLLMSPLLKLPSELVK</sequence>
<reference evidence="1 2" key="1">
    <citation type="submission" date="2015-01" db="EMBL/GenBank/DDBJ databases">
        <title>Genome of allotetraploid Gossypium barbadense reveals genomic plasticity and fiber elongation in cotton evolution.</title>
        <authorList>
            <person name="Chen X."/>
            <person name="Liu X."/>
            <person name="Zhao B."/>
            <person name="Zheng H."/>
            <person name="Hu Y."/>
            <person name="Lu G."/>
            <person name="Yang C."/>
            <person name="Chen J."/>
            <person name="Shan C."/>
            <person name="Zhang L."/>
            <person name="Zhou Y."/>
            <person name="Wang L."/>
            <person name="Guo W."/>
            <person name="Bai Y."/>
            <person name="Ruan J."/>
            <person name="Shangguan X."/>
            <person name="Mao Y."/>
            <person name="Jiang J."/>
            <person name="Zhu Y."/>
            <person name="Lei J."/>
            <person name="Kang H."/>
            <person name="Chen S."/>
            <person name="He X."/>
            <person name="Wang R."/>
            <person name="Wang Y."/>
            <person name="Chen J."/>
            <person name="Wang L."/>
            <person name="Yu S."/>
            <person name="Wang B."/>
            <person name="Wei J."/>
            <person name="Song S."/>
            <person name="Lu X."/>
            <person name="Gao Z."/>
            <person name="Gu W."/>
            <person name="Deng X."/>
            <person name="Ma D."/>
            <person name="Wang S."/>
            <person name="Liang W."/>
            <person name="Fang L."/>
            <person name="Cai C."/>
            <person name="Zhu X."/>
            <person name="Zhou B."/>
            <person name="Zhang Y."/>
            <person name="Chen Z."/>
            <person name="Xu S."/>
            <person name="Zhu R."/>
            <person name="Wang S."/>
            <person name="Zhang T."/>
            <person name="Zhao G."/>
        </authorList>
    </citation>
    <scope>NUCLEOTIDE SEQUENCE [LARGE SCALE GENOMIC DNA]</scope>
    <source>
        <strain evidence="2">cv. Xinhai21</strain>
        <tissue evidence="1">Leaf</tissue>
    </source>
</reference>
<evidence type="ECO:0000313" key="2">
    <source>
        <dbReference type="Proteomes" id="UP000239757"/>
    </source>
</evidence>
<proteinExistence type="predicted"/>
<evidence type="ECO:0000313" key="1">
    <source>
        <dbReference type="EMBL" id="PPR99542.1"/>
    </source>
</evidence>
<protein>
    <submittedName>
        <fullName evidence="1">Uncharacterized protein</fullName>
    </submittedName>
</protein>